<organism evidence="1">
    <name type="scientific">Arundo donax</name>
    <name type="common">Giant reed</name>
    <name type="synonym">Donax arundinaceus</name>
    <dbReference type="NCBI Taxonomy" id="35708"/>
    <lineage>
        <taxon>Eukaryota</taxon>
        <taxon>Viridiplantae</taxon>
        <taxon>Streptophyta</taxon>
        <taxon>Embryophyta</taxon>
        <taxon>Tracheophyta</taxon>
        <taxon>Spermatophyta</taxon>
        <taxon>Magnoliopsida</taxon>
        <taxon>Liliopsida</taxon>
        <taxon>Poales</taxon>
        <taxon>Poaceae</taxon>
        <taxon>PACMAD clade</taxon>
        <taxon>Arundinoideae</taxon>
        <taxon>Arundineae</taxon>
        <taxon>Arundo</taxon>
    </lineage>
</organism>
<evidence type="ECO:0000313" key="1">
    <source>
        <dbReference type="EMBL" id="JAE25314.1"/>
    </source>
</evidence>
<proteinExistence type="predicted"/>
<reference evidence="1" key="2">
    <citation type="journal article" date="2015" name="Data Brief">
        <title>Shoot transcriptome of the giant reed, Arundo donax.</title>
        <authorList>
            <person name="Barrero R.A."/>
            <person name="Guerrero F.D."/>
            <person name="Moolhuijzen P."/>
            <person name="Goolsby J.A."/>
            <person name="Tidwell J."/>
            <person name="Bellgard S.E."/>
            <person name="Bellgard M.I."/>
        </authorList>
    </citation>
    <scope>NUCLEOTIDE SEQUENCE</scope>
    <source>
        <tissue evidence="1">Shoot tissue taken approximately 20 cm above the soil surface</tissue>
    </source>
</reference>
<reference evidence="1" key="1">
    <citation type="submission" date="2014-09" db="EMBL/GenBank/DDBJ databases">
        <authorList>
            <person name="Magalhaes I.L.F."/>
            <person name="Oliveira U."/>
            <person name="Santos F.R."/>
            <person name="Vidigal T.H.D.A."/>
            <person name="Brescovit A.D."/>
            <person name="Santos A.J."/>
        </authorList>
    </citation>
    <scope>NUCLEOTIDE SEQUENCE</scope>
    <source>
        <tissue evidence="1">Shoot tissue taken approximately 20 cm above the soil surface</tissue>
    </source>
</reference>
<name>A0A0A9GPH4_ARUDO</name>
<dbReference type="EMBL" id="GBRH01172582">
    <property type="protein sequence ID" value="JAE25314.1"/>
    <property type="molecule type" value="Transcribed_RNA"/>
</dbReference>
<sequence length="11" mass="1457">MGKMWPWKDDY</sequence>
<protein>
    <submittedName>
        <fullName evidence="1">Uncharacterized protein</fullName>
    </submittedName>
</protein>
<accession>A0A0A9GPH4</accession>